<evidence type="ECO:0000313" key="9">
    <source>
        <dbReference type="Proteomes" id="UP001054889"/>
    </source>
</evidence>
<keyword evidence="2" id="KW-0813">Transport</keyword>
<evidence type="ECO:0000256" key="1">
    <source>
        <dbReference type="ARBA" id="ARBA00004141"/>
    </source>
</evidence>
<feature type="transmembrane region" description="Helical" evidence="6">
    <location>
        <begin position="70"/>
        <end position="90"/>
    </location>
</feature>
<dbReference type="EMBL" id="BQKI01000084">
    <property type="protein sequence ID" value="GJN32795.1"/>
    <property type="molecule type" value="Genomic_DNA"/>
</dbReference>
<evidence type="ECO:0000256" key="2">
    <source>
        <dbReference type="ARBA" id="ARBA00022448"/>
    </source>
</evidence>
<reference evidence="8" key="1">
    <citation type="journal article" date="2018" name="DNA Res.">
        <title>Multiple hybrid de novo genome assembly of finger millet, an orphan allotetraploid crop.</title>
        <authorList>
            <person name="Hatakeyama M."/>
            <person name="Aluri S."/>
            <person name="Balachadran M.T."/>
            <person name="Sivarajan S.R."/>
            <person name="Patrignani A."/>
            <person name="Gruter S."/>
            <person name="Poveda L."/>
            <person name="Shimizu-Inatsugi R."/>
            <person name="Baeten J."/>
            <person name="Francoijs K.J."/>
            <person name="Nataraja K.N."/>
            <person name="Reddy Y.A.N."/>
            <person name="Phadnis S."/>
            <person name="Ravikumar R.L."/>
            <person name="Schlapbach R."/>
            <person name="Sreeman S.M."/>
            <person name="Shimizu K.K."/>
        </authorList>
    </citation>
    <scope>NUCLEOTIDE SEQUENCE</scope>
</reference>
<comment type="caution">
    <text evidence="8">The sequence shown here is derived from an EMBL/GenBank/DDBJ whole genome shotgun (WGS) entry which is preliminary data.</text>
</comment>
<feature type="transmembrane region" description="Helical" evidence="6">
    <location>
        <begin position="187"/>
        <end position="210"/>
    </location>
</feature>
<accession>A0AAV5FCZ5</accession>
<dbReference type="PANTHER" id="PTHR23511">
    <property type="entry name" value="SYNAPTIC VESICLE GLYCOPROTEIN 2"/>
    <property type="match status" value="1"/>
</dbReference>
<dbReference type="PANTHER" id="PTHR23511:SF43">
    <property type="entry name" value="MAJOR FACILITATOR SUPERFAMILY (MFS) PROFILE DOMAIN-CONTAINING PROTEIN"/>
    <property type="match status" value="1"/>
</dbReference>
<keyword evidence="3 6" id="KW-0812">Transmembrane</keyword>
<evidence type="ECO:0000256" key="6">
    <source>
        <dbReference type="SAM" id="Phobius"/>
    </source>
</evidence>
<organism evidence="8 9">
    <name type="scientific">Eleusine coracana subsp. coracana</name>
    <dbReference type="NCBI Taxonomy" id="191504"/>
    <lineage>
        <taxon>Eukaryota</taxon>
        <taxon>Viridiplantae</taxon>
        <taxon>Streptophyta</taxon>
        <taxon>Embryophyta</taxon>
        <taxon>Tracheophyta</taxon>
        <taxon>Spermatophyta</taxon>
        <taxon>Magnoliopsida</taxon>
        <taxon>Liliopsida</taxon>
        <taxon>Poales</taxon>
        <taxon>Poaceae</taxon>
        <taxon>PACMAD clade</taxon>
        <taxon>Chloridoideae</taxon>
        <taxon>Cynodonteae</taxon>
        <taxon>Eleusininae</taxon>
        <taxon>Eleusine</taxon>
    </lineage>
</organism>
<keyword evidence="5 6" id="KW-0472">Membrane</keyword>
<protein>
    <recommendedName>
        <fullName evidence="7">Major facilitator superfamily (MFS) profile domain-containing protein</fullName>
    </recommendedName>
</protein>
<reference evidence="8" key="2">
    <citation type="submission" date="2021-12" db="EMBL/GenBank/DDBJ databases">
        <title>Resequencing data analysis of finger millet.</title>
        <authorList>
            <person name="Hatakeyama M."/>
            <person name="Aluri S."/>
            <person name="Balachadran M.T."/>
            <person name="Sivarajan S.R."/>
            <person name="Poveda L."/>
            <person name="Shimizu-Inatsugi R."/>
            <person name="Schlapbach R."/>
            <person name="Sreeman S.M."/>
            <person name="Shimizu K.K."/>
        </authorList>
    </citation>
    <scope>NUCLEOTIDE SEQUENCE</scope>
</reference>
<dbReference type="InterPro" id="IPR036259">
    <property type="entry name" value="MFS_trans_sf"/>
</dbReference>
<dbReference type="PROSITE" id="PS00216">
    <property type="entry name" value="SUGAR_TRANSPORT_1"/>
    <property type="match status" value="1"/>
</dbReference>
<evidence type="ECO:0000256" key="5">
    <source>
        <dbReference type="ARBA" id="ARBA00023136"/>
    </source>
</evidence>
<evidence type="ECO:0000313" key="8">
    <source>
        <dbReference type="EMBL" id="GJN32795.1"/>
    </source>
</evidence>
<feature type="domain" description="Major facilitator superfamily (MFS) profile" evidence="7">
    <location>
        <begin position="32"/>
        <end position="222"/>
    </location>
</feature>
<dbReference type="InterPro" id="IPR020846">
    <property type="entry name" value="MFS_dom"/>
</dbReference>
<dbReference type="Proteomes" id="UP001054889">
    <property type="component" value="Unassembled WGS sequence"/>
</dbReference>
<evidence type="ECO:0000256" key="4">
    <source>
        <dbReference type="ARBA" id="ARBA00022989"/>
    </source>
</evidence>
<keyword evidence="9" id="KW-1185">Reference proteome</keyword>
<keyword evidence="4 6" id="KW-1133">Transmembrane helix</keyword>
<name>A0AAV5FCZ5_ELECO</name>
<evidence type="ECO:0000256" key="3">
    <source>
        <dbReference type="ARBA" id="ARBA00022692"/>
    </source>
</evidence>
<dbReference type="GO" id="GO:0016020">
    <property type="term" value="C:membrane"/>
    <property type="evidence" value="ECO:0007669"/>
    <property type="project" value="UniProtKB-SubCell"/>
</dbReference>
<feature type="transmembrane region" description="Helical" evidence="6">
    <location>
        <begin position="161"/>
        <end position="181"/>
    </location>
</feature>
<evidence type="ECO:0000259" key="7">
    <source>
        <dbReference type="PROSITE" id="PS50850"/>
    </source>
</evidence>
<dbReference type="AlphaFoldDB" id="A0AAV5FCZ5"/>
<feature type="transmembrane region" description="Helical" evidence="6">
    <location>
        <begin position="30"/>
        <end position="50"/>
    </location>
</feature>
<proteinExistence type="predicted"/>
<dbReference type="InterPro" id="IPR005829">
    <property type="entry name" value="Sugar_transporter_CS"/>
</dbReference>
<dbReference type="SUPFAM" id="SSF103473">
    <property type="entry name" value="MFS general substrate transporter"/>
    <property type="match status" value="1"/>
</dbReference>
<sequence length="222" mass="24044">MADGGSDDAETCTYTTDEALSRLGFGRFQALVLGFLGTGWIAEAMEIMLLSFIGPSVKEEWGLSGGEEGLVTSVLFAGTLVGAFTGGLASDRYGRRYVQHSPGCFFSHCTCPSISGFLCAFSPNYMSLLALRFVVGLGLGASHVLPTWFLEFVPAESRGSWMAVFTCFWTVGTVLVALLAWVRCSPFNLSLIYNSNFMCNLFISALLPILKTQLIKREPDAP</sequence>
<dbReference type="GO" id="GO:0022857">
    <property type="term" value="F:transmembrane transporter activity"/>
    <property type="evidence" value="ECO:0007669"/>
    <property type="project" value="InterPro"/>
</dbReference>
<dbReference type="PROSITE" id="PS50850">
    <property type="entry name" value="MFS"/>
    <property type="match status" value="1"/>
</dbReference>
<comment type="subcellular location">
    <subcellularLocation>
        <location evidence="1">Membrane</location>
        <topology evidence="1">Multi-pass membrane protein</topology>
    </subcellularLocation>
</comment>
<dbReference type="Pfam" id="PF00083">
    <property type="entry name" value="Sugar_tr"/>
    <property type="match status" value="1"/>
</dbReference>
<feature type="transmembrane region" description="Helical" evidence="6">
    <location>
        <begin position="129"/>
        <end position="149"/>
    </location>
</feature>
<dbReference type="InterPro" id="IPR005828">
    <property type="entry name" value="MFS_sugar_transport-like"/>
</dbReference>
<dbReference type="Gene3D" id="1.20.1250.20">
    <property type="entry name" value="MFS general substrate transporter like domains"/>
    <property type="match status" value="1"/>
</dbReference>
<gene>
    <name evidence="8" type="primary">gb21325</name>
    <name evidence="8" type="ORF">PR202_gb21325</name>
</gene>